<feature type="domain" description="Multidrug resistance protein MdtA-like barrel-sandwich hybrid" evidence="6">
    <location>
        <begin position="76"/>
        <end position="217"/>
    </location>
</feature>
<dbReference type="Gene3D" id="1.10.287.470">
    <property type="entry name" value="Helix hairpin bin"/>
    <property type="match status" value="1"/>
</dbReference>
<reference evidence="10" key="1">
    <citation type="submission" date="2012-06" db="EMBL/GenBank/DDBJ databases">
        <title>The complete genome of Flexibacter litoralis DSM 6794.</title>
        <authorList>
            <person name="Lucas S."/>
            <person name="Copeland A."/>
            <person name="Lapidus A."/>
            <person name="Glavina del Rio T."/>
            <person name="Dalin E."/>
            <person name="Tice H."/>
            <person name="Bruce D."/>
            <person name="Goodwin L."/>
            <person name="Pitluck S."/>
            <person name="Peters L."/>
            <person name="Ovchinnikova G."/>
            <person name="Lu M."/>
            <person name="Kyrpides N."/>
            <person name="Mavromatis K."/>
            <person name="Ivanova N."/>
            <person name="Brettin T."/>
            <person name="Detter J.C."/>
            <person name="Han C."/>
            <person name="Larimer F."/>
            <person name="Land M."/>
            <person name="Hauser L."/>
            <person name="Markowitz V."/>
            <person name="Cheng J.-F."/>
            <person name="Hugenholtz P."/>
            <person name="Woyke T."/>
            <person name="Wu D."/>
            <person name="Spring S."/>
            <person name="Lang E."/>
            <person name="Kopitz M."/>
            <person name="Brambilla E."/>
            <person name="Klenk H.-P."/>
            <person name="Eisen J.A."/>
        </authorList>
    </citation>
    <scope>NUCLEOTIDE SEQUENCE [LARGE SCALE GENOMIC DNA]</scope>
    <source>
        <strain evidence="10">ATCC 23117 / DSM 6794 / NBRC 15988 / NCIMB 1366 / Sio-4</strain>
    </source>
</reference>
<dbReference type="GO" id="GO:0005886">
    <property type="term" value="C:plasma membrane"/>
    <property type="evidence" value="ECO:0007669"/>
    <property type="project" value="TreeGrafter"/>
</dbReference>
<dbReference type="Pfam" id="PF25876">
    <property type="entry name" value="HH_MFP_RND"/>
    <property type="match status" value="1"/>
</dbReference>
<dbReference type="PATRIC" id="fig|880071.3.peg.3482"/>
<feature type="domain" description="Multidrug resistance protein MdtA-like alpha-helical hairpin" evidence="5">
    <location>
        <begin position="117"/>
        <end position="185"/>
    </location>
</feature>
<feature type="domain" description="Multidrug resistance protein MdtA-like beta-barrel" evidence="7">
    <location>
        <begin position="249"/>
        <end position="309"/>
    </location>
</feature>
<evidence type="ECO:0000313" key="10">
    <source>
        <dbReference type="Proteomes" id="UP000006054"/>
    </source>
</evidence>
<sequence precursor="true">MINNNIIMKNRSPSLGILGIGLFLSLSFASCNNDNTEKNKDFNKSEVIAEYQVLKLAPETITLYDEFPATIEGIENIEIRPKIEGFIEKVYVDEGDYVEKGHLLFVLNAPQYEQEVRNTQATISSAEAEVNSAQIDVEKARTLVERDIISKFELTSAENTVTAKKAALEQAQVSLANAKTNYSYTRITAPVSGFVGTLPYKLGSLVNSSTADPLTTISNIKKVYAYFSINEKTHLEFVRNNKGTSLKELRNNQAEVSLLLPDYTLFDERGSIQTISGQVDEETGSFNVRAVFNNPDNLLRTGNSATIRIPRTIENVLQIPQAATYEIQGNVYAYVVDSLSQAKSTIITVTPSTSGRAYIVTDGLTADDEVIIEGINTLSNGKKIKSVLVNAADIEALQVTSENNTSTN</sequence>
<gene>
    <name evidence="9" type="ordered locus">Fleli_3476</name>
</gene>
<dbReference type="PANTHER" id="PTHR30158:SF23">
    <property type="entry name" value="MULTIDRUG RESISTANCE PROTEIN MEXA"/>
    <property type="match status" value="1"/>
</dbReference>
<dbReference type="InterPro" id="IPR058626">
    <property type="entry name" value="MdtA-like_b-barrel"/>
</dbReference>
<evidence type="ECO:0000256" key="1">
    <source>
        <dbReference type="ARBA" id="ARBA00004196"/>
    </source>
</evidence>
<dbReference type="HOGENOM" id="CLU_018816_2_1_10"/>
<accession>I4APB1</accession>
<feature type="domain" description="Multidrug resistance protein MdtA-like C-terminal permuted SH3" evidence="8">
    <location>
        <begin position="315"/>
        <end position="376"/>
    </location>
</feature>
<evidence type="ECO:0000256" key="3">
    <source>
        <dbReference type="SAM" id="Coils"/>
    </source>
</evidence>
<name>I4APB1_BERLS</name>
<keyword evidence="4" id="KW-0732">Signal</keyword>
<proteinExistence type="inferred from homology"/>
<dbReference type="PANTHER" id="PTHR30158">
    <property type="entry name" value="ACRA/E-RELATED COMPONENT OF DRUG EFFLUX TRANSPORTER"/>
    <property type="match status" value="1"/>
</dbReference>
<dbReference type="Proteomes" id="UP000006054">
    <property type="component" value="Chromosome"/>
</dbReference>
<dbReference type="Pfam" id="PF25967">
    <property type="entry name" value="RND-MFP_C"/>
    <property type="match status" value="1"/>
</dbReference>
<evidence type="ECO:0000259" key="8">
    <source>
        <dbReference type="Pfam" id="PF25967"/>
    </source>
</evidence>
<dbReference type="InterPro" id="IPR058625">
    <property type="entry name" value="MdtA-like_BSH"/>
</dbReference>
<feature type="signal peptide" evidence="4">
    <location>
        <begin position="1"/>
        <end position="29"/>
    </location>
</feature>
<dbReference type="AlphaFoldDB" id="I4APB1"/>
<dbReference type="Gene3D" id="2.40.30.170">
    <property type="match status" value="1"/>
</dbReference>
<dbReference type="KEGG" id="fli:Fleli_3476"/>
<dbReference type="InterPro" id="IPR006143">
    <property type="entry name" value="RND_pump_MFP"/>
</dbReference>
<dbReference type="Gene3D" id="2.40.420.20">
    <property type="match status" value="1"/>
</dbReference>
<dbReference type="EMBL" id="CP003345">
    <property type="protein sequence ID" value="AFM05796.1"/>
    <property type="molecule type" value="Genomic_DNA"/>
</dbReference>
<evidence type="ECO:0000259" key="5">
    <source>
        <dbReference type="Pfam" id="PF25876"/>
    </source>
</evidence>
<feature type="chain" id="PRO_5003686404" evidence="4">
    <location>
        <begin position="30"/>
        <end position="408"/>
    </location>
</feature>
<dbReference type="GO" id="GO:0030313">
    <property type="term" value="C:cell envelope"/>
    <property type="evidence" value="ECO:0007669"/>
    <property type="project" value="UniProtKB-SubCell"/>
</dbReference>
<evidence type="ECO:0000259" key="7">
    <source>
        <dbReference type="Pfam" id="PF25944"/>
    </source>
</evidence>
<keyword evidence="10" id="KW-1185">Reference proteome</keyword>
<evidence type="ECO:0000256" key="2">
    <source>
        <dbReference type="ARBA" id="ARBA00009477"/>
    </source>
</evidence>
<feature type="coiled-coil region" evidence="3">
    <location>
        <begin position="109"/>
        <end position="143"/>
    </location>
</feature>
<dbReference type="InterPro" id="IPR058627">
    <property type="entry name" value="MdtA-like_C"/>
</dbReference>
<dbReference type="InterPro" id="IPR058624">
    <property type="entry name" value="MdtA-like_HH"/>
</dbReference>
<dbReference type="Pfam" id="PF25917">
    <property type="entry name" value="BSH_RND"/>
    <property type="match status" value="1"/>
</dbReference>
<dbReference type="eggNOG" id="COG0845">
    <property type="taxonomic scope" value="Bacteria"/>
</dbReference>
<dbReference type="SUPFAM" id="SSF111369">
    <property type="entry name" value="HlyD-like secretion proteins"/>
    <property type="match status" value="1"/>
</dbReference>
<dbReference type="GO" id="GO:0022857">
    <property type="term" value="F:transmembrane transporter activity"/>
    <property type="evidence" value="ECO:0007669"/>
    <property type="project" value="InterPro"/>
</dbReference>
<protein>
    <submittedName>
        <fullName evidence="9">RND family efflux transporter, MFP subunit</fullName>
    </submittedName>
</protein>
<dbReference type="STRING" id="880071.Fleli_3476"/>
<dbReference type="NCBIfam" id="TIGR01730">
    <property type="entry name" value="RND_mfp"/>
    <property type="match status" value="1"/>
</dbReference>
<dbReference type="GO" id="GO:0046677">
    <property type="term" value="P:response to antibiotic"/>
    <property type="evidence" value="ECO:0007669"/>
    <property type="project" value="TreeGrafter"/>
</dbReference>
<comment type="similarity">
    <text evidence="2">Belongs to the membrane fusion protein (MFP) (TC 8.A.1) family.</text>
</comment>
<dbReference type="Gene3D" id="2.40.50.100">
    <property type="match status" value="1"/>
</dbReference>
<organism evidence="9 10">
    <name type="scientific">Bernardetia litoralis (strain ATCC 23117 / DSM 6794 / NBRC 15988 / NCIMB 1366 / Fx l1 / Sio-4)</name>
    <name type="common">Flexibacter litoralis</name>
    <dbReference type="NCBI Taxonomy" id="880071"/>
    <lineage>
        <taxon>Bacteria</taxon>
        <taxon>Pseudomonadati</taxon>
        <taxon>Bacteroidota</taxon>
        <taxon>Cytophagia</taxon>
        <taxon>Cytophagales</taxon>
        <taxon>Bernardetiaceae</taxon>
        <taxon>Bernardetia</taxon>
    </lineage>
</organism>
<evidence type="ECO:0000313" key="9">
    <source>
        <dbReference type="EMBL" id="AFM05796.1"/>
    </source>
</evidence>
<keyword evidence="3" id="KW-0175">Coiled coil</keyword>
<evidence type="ECO:0000259" key="6">
    <source>
        <dbReference type="Pfam" id="PF25917"/>
    </source>
</evidence>
<comment type="subcellular location">
    <subcellularLocation>
        <location evidence="1">Cell envelope</location>
    </subcellularLocation>
</comment>
<dbReference type="Pfam" id="PF25944">
    <property type="entry name" value="Beta-barrel_RND"/>
    <property type="match status" value="1"/>
</dbReference>
<evidence type="ECO:0000256" key="4">
    <source>
        <dbReference type="SAM" id="SignalP"/>
    </source>
</evidence>